<protein>
    <submittedName>
        <fullName evidence="1">Uncharacterized protein</fullName>
    </submittedName>
</protein>
<organism evidence="1">
    <name type="scientific">Synechococcus sp. SB0676_bin_10</name>
    <dbReference type="NCBI Taxonomy" id="2604869"/>
    <lineage>
        <taxon>Bacteria</taxon>
        <taxon>Bacillati</taxon>
        <taxon>Cyanobacteriota</taxon>
        <taxon>Cyanophyceae</taxon>
        <taxon>Synechococcales</taxon>
        <taxon>Synechococcaceae</taxon>
        <taxon>Synechococcus</taxon>
    </lineage>
</organism>
<reference evidence="1" key="1">
    <citation type="submission" date="2019-09" db="EMBL/GenBank/DDBJ databases">
        <title>Characterisation of the sponge microbiome using genome-centric metagenomics.</title>
        <authorList>
            <person name="Engelberts J.P."/>
            <person name="Robbins S.J."/>
            <person name="De Goeij J.M."/>
            <person name="Aranda M."/>
            <person name="Bell S.C."/>
            <person name="Webster N.S."/>
        </authorList>
    </citation>
    <scope>NUCLEOTIDE SEQUENCE</scope>
    <source>
        <strain evidence="1">SB0676_bin_10</strain>
    </source>
</reference>
<comment type="caution">
    <text evidence="1">The sequence shown here is derived from an EMBL/GenBank/DDBJ whole genome shotgun (WGS) entry which is preliminary data.</text>
</comment>
<proteinExistence type="predicted"/>
<sequence>MVLGFLLAKAILLTREINSHHQSGVFKLKDARRQTAEMVLSMSEQGRSLLARRTSRFLHTMD</sequence>
<name>A0A6B1F726_9SYNE</name>
<gene>
    <name evidence="1" type="ORF">F4162_06255</name>
</gene>
<dbReference type="EMBL" id="VYDO01000204">
    <property type="protein sequence ID" value="MYG38569.1"/>
    <property type="molecule type" value="Genomic_DNA"/>
</dbReference>
<dbReference type="AlphaFoldDB" id="A0A6B1F726"/>
<evidence type="ECO:0000313" key="1">
    <source>
        <dbReference type="EMBL" id="MYG38569.1"/>
    </source>
</evidence>
<accession>A0A6B1F726</accession>